<gene>
    <name evidence="10" type="ORF">RIF29_13648</name>
</gene>
<dbReference type="SMART" id="SM00490">
    <property type="entry name" value="HELICc"/>
    <property type="match status" value="1"/>
</dbReference>
<dbReference type="EMBL" id="JAYWIO010000002">
    <property type="protein sequence ID" value="KAK7283899.1"/>
    <property type="molecule type" value="Genomic_DNA"/>
</dbReference>
<evidence type="ECO:0000313" key="10">
    <source>
        <dbReference type="EMBL" id="KAK7283899.1"/>
    </source>
</evidence>
<evidence type="ECO:0000256" key="1">
    <source>
        <dbReference type="ARBA" id="ARBA00004123"/>
    </source>
</evidence>
<proteinExistence type="predicted"/>
<reference evidence="10 11" key="1">
    <citation type="submission" date="2024-01" db="EMBL/GenBank/DDBJ databases">
        <title>The genomes of 5 underutilized Papilionoideae crops provide insights into root nodulation and disease resistanc.</title>
        <authorList>
            <person name="Yuan L."/>
        </authorList>
    </citation>
    <scope>NUCLEOTIDE SEQUENCE [LARGE SCALE GENOMIC DNA]</scope>
    <source>
        <strain evidence="10">ZHUSHIDOU_FW_LH</strain>
        <tissue evidence="10">Leaf</tissue>
    </source>
</reference>
<dbReference type="PANTHER" id="PTHR45821:SF1">
    <property type="entry name" value="ATP-DEPENDENT HELICASE FAMILY PROTEIN-RELATED"/>
    <property type="match status" value="1"/>
</dbReference>
<keyword evidence="6" id="KW-0539">Nucleus</keyword>
<dbReference type="InterPro" id="IPR038718">
    <property type="entry name" value="SNF2-like_sf"/>
</dbReference>
<evidence type="ECO:0000256" key="4">
    <source>
        <dbReference type="ARBA" id="ARBA00022806"/>
    </source>
</evidence>
<dbReference type="Gene3D" id="3.40.50.10810">
    <property type="entry name" value="Tandem AAA-ATPase domain"/>
    <property type="match status" value="1"/>
</dbReference>
<name>A0AAN9IPZ4_CROPI</name>
<dbReference type="Proteomes" id="UP001372338">
    <property type="component" value="Unassembled WGS sequence"/>
</dbReference>
<keyword evidence="2" id="KW-0547">Nucleotide-binding</keyword>
<evidence type="ECO:0000259" key="9">
    <source>
        <dbReference type="PROSITE" id="PS51194"/>
    </source>
</evidence>
<organism evidence="10 11">
    <name type="scientific">Crotalaria pallida</name>
    <name type="common">Smooth rattlebox</name>
    <name type="synonym">Crotalaria striata</name>
    <dbReference type="NCBI Taxonomy" id="3830"/>
    <lineage>
        <taxon>Eukaryota</taxon>
        <taxon>Viridiplantae</taxon>
        <taxon>Streptophyta</taxon>
        <taxon>Embryophyta</taxon>
        <taxon>Tracheophyta</taxon>
        <taxon>Spermatophyta</taxon>
        <taxon>Magnoliopsida</taxon>
        <taxon>eudicotyledons</taxon>
        <taxon>Gunneridae</taxon>
        <taxon>Pentapetalae</taxon>
        <taxon>rosids</taxon>
        <taxon>fabids</taxon>
        <taxon>Fabales</taxon>
        <taxon>Fabaceae</taxon>
        <taxon>Papilionoideae</taxon>
        <taxon>50 kb inversion clade</taxon>
        <taxon>genistoids sensu lato</taxon>
        <taxon>core genistoids</taxon>
        <taxon>Crotalarieae</taxon>
        <taxon>Crotalaria</taxon>
    </lineage>
</organism>
<evidence type="ECO:0000313" key="11">
    <source>
        <dbReference type="Proteomes" id="UP001372338"/>
    </source>
</evidence>
<evidence type="ECO:0000256" key="2">
    <source>
        <dbReference type="ARBA" id="ARBA00022741"/>
    </source>
</evidence>
<dbReference type="SUPFAM" id="SSF52540">
    <property type="entry name" value="P-loop containing nucleoside triphosphate hydrolases"/>
    <property type="match status" value="2"/>
</dbReference>
<dbReference type="PANTHER" id="PTHR45821">
    <property type="entry name" value="SNF2 DOMAIN-CONTAINING PROTEIN CLASSY 2-RELATED"/>
    <property type="match status" value="1"/>
</dbReference>
<dbReference type="AlphaFoldDB" id="A0AAN9IPZ4"/>
<dbReference type="Pfam" id="PF00176">
    <property type="entry name" value="SNF2-rel_dom"/>
    <property type="match status" value="1"/>
</dbReference>
<dbReference type="GO" id="GO:0004386">
    <property type="term" value="F:helicase activity"/>
    <property type="evidence" value="ECO:0007669"/>
    <property type="project" value="UniProtKB-KW"/>
</dbReference>
<dbReference type="GO" id="GO:0005524">
    <property type="term" value="F:ATP binding"/>
    <property type="evidence" value="ECO:0007669"/>
    <property type="project" value="UniProtKB-KW"/>
</dbReference>
<comment type="caution">
    <text evidence="10">The sequence shown here is derived from an EMBL/GenBank/DDBJ whole genome shotgun (WGS) entry which is preliminary data.</text>
</comment>
<keyword evidence="5" id="KW-0067">ATP-binding</keyword>
<accession>A0AAN9IPZ4</accession>
<keyword evidence="3" id="KW-0378">Hydrolase</keyword>
<sequence>MDSVDKETFGSVTKDFESLLDQKMQLLGPYFAKYPALLDHLLTVVMKHDEDTHAVENQQVAVLAHQDAIDLEDKHVEKCVRPASLPVVIIDSDEEDDRDQKLSLPFHEVVLPVKLPSPAVKMIESHPPIRFSDENEDRKFEAFFPGRDKGASLADKGNSGRGKGASLADKGNSVRDKGVYVGVAEDEDDEVDTQDEELDDIWKEMSMAIECSKDVSVNPLPEEEPKKDEDCDHSFVLKDDLGYVCRVCGVIDRGIETIFEFQYKVKRSTRTYAPDSYNAKEKDAFGIKIAEDDLMITDISAHPRHMKQMKRHQIEGFNFLVRNLAGDHPGGCILAHAPGSGKTFMIISFMQSFLAKYPNARPLVVLPKGILSTWKKEFQTWQVEDIPLYDFYSAKADSRSSQLEVLKQWVKQRSILFLGYTQFSKIICENGTSSSSIACQEILLKVPSILILDEGHNPRNDNTDMVHSLAKVQTPRKVVLSGTLYQNHVKEVFNILNLVRPKFLKLETSRLIVKRIFSRVHIPSGKRGFFDVVEDTLQKDPDFKRKVAVIQDLREMTSQVLHYYKGDFLDELPGLVDFTVVLKLTPRQKHEAEKLKKLSRKFKICSVGSAVYLHPKLKPIAEKCGEHSKIDSVVKIAELDDMIEKLDVKDGVKSKFFRNMLNLCDSAGEKLLVFSQYLLPLKYLERLAMKWKGWSLGKEIFVISGESTPEEREFSMEKFNNSPDAKIFFGSIKACGEGISLVGASRIIILDVHLNPSVTRQAIGRAFRPGQKKKVFVYRLIAADSPEEEDHSTCFKKELISKMWFEWNEYCGDRAFEVETVPVKECGDLFLESPLLAEDVKVLYKR</sequence>
<evidence type="ECO:0000256" key="3">
    <source>
        <dbReference type="ARBA" id="ARBA00022801"/>
    </source>
</evidence>
<dbReference type="InterPro" id="IPR001650">
    <property type="entry name" value="Helicase_C-like"/>
</dbReference>
<dbReference type="Gene3D" id="3.40.50.300">
    <property type="entry name" value="P-loop containing nucleotide triphosphate hydrolases"/>
    <property type="match status" value="1"/>
</dbReference>
<dbReference type="InterPro" id="IPR014001">
    <property type="entry name" value="Helicase_ATP-bd"/>
</dbReference>
<feature type="region of interest" description="Disordered" evidence="7">
    <location>
        <begin position="151"/>
        <end position="170"/>
    </location>
</feature>
<dbReference type="GO" id="GO:0080188">
    <property type="term" value="P:gene silencing by siRNA-directed DNA methylation"/>
    <property type="evidence" value="ECO:0007669"/>
    <property type="project" value="InterPro"/>
</dbReference>
<dbReference type="InterPro" id="IPR049730">
    <property type="entry name" value="SNF2/RAD54-like_C"/>
</dbReference>
<feature type="domain" description="Helicase ATP-binding" evidence="8">
    <location>
        <begin position="323"/>
        <end position="502"/>
    </location>
</feature>
<evidence type="ECO:0000256" key="5">
    <source>
        <dbReference type="ARBA" id="ARBA00022840"/>
    </source>
</evidence>
<dbReference type="GO" id="GO:0005634">
    <property type="term" value="C:nucleus"/>
    <property type="evidence" value="ECO:0007669"/>
    <property type="project" value="UniProtKB-SubCell"/>
</dbReference>
<dbReference type="InterPro" id="IPR000330">
    <property type="entry name" value="SNF2_N"/>
</dbReference>
<dbReference type="GO" id="GO:0016787">
    <property type="term" value="F:hydrolase activity"/>
    <property type="evidence" value="ECO:0007669"/>
    <property type="project" value="UniProtKB-KW"/>
</dbReference>
<evidence type="ECO:0000256" key="7">
    <source>
        <dbReference type="SAM" id="MobiDB-lite"/>
    </source>
</evidence>
<evidence type="ECO:0000256" key="6">
    <source>
        <dbReference type="ARBA" id="ARBA00023242"/>
    </source>
</evidence>
<dbReference type="SMART" id="SM00487">
    <property type="entry name" value="DEXDc"/>
    <property type="match status" value="1"/>
</dbReference>
<keyword evidence="11" id="KW-1185">Reference proteome</keyword>
<evidence type="ECO:0000259" key="8">
    <source>
        <dbReference type="PROSITE" id="PS51192"/>
    </source>
</evidence>
<feature type="domain" description="Helicase C-terminal" evidence="9">
    <location>
        <begin position="656"/>
        <end position="819"/>
    </location>
</feature>
<comment type="subcellular location">
    <subcellularLocation>
        <location evidence="1">Nucleus</location>
    </subcellularLocation>
</comment>
<dbReference type="PROSITE" id="PS51192">
    <property type="entry name" value="HELICASE_ATP_BIND_1"/>
    <property type="match status" value="1"/>
</dbReference>
<dbReference type="InterPro" id="IPR044567">
    <property type="entry name" value="CLSY/DRD1"/>
</dbReference>
<keyword evidence="4" id="KW-0347">Helicase</keyword>
<dbReference type="Pfam" id="PF00271">
    <property type="entry name" value="Helicase_C"/>
    <property type="match status" value="1"/>
</dbReference>
<dbReference type="PROSITE" id="PS51194">
    <property type="entry name" value="HELICASE_CTER"/>
    <property type="match status" value="1"/>
</dbReference>
<dbReference type="CDD" id="cd18793">
    <property type="entry name" value="SF2_C_SNF"/>
    <property type="match status" value="1"/>
</dbReference>
<protein>
    <submittedName>
        <fullName evidence="10">Uncharacterized protein</fullName>
    </submittedName>
</protein>
<dbReference type="InterPro" id="IPR027417">
    <property type="entry name" value="P-loop_NTPase"/>
</dbReference>